<keyword evidence="2" id="KW-1185">Reference proteome</keyword>
<sequence length="82" mass="9562">MNNYIFINKHLSINVKRYIGFFHLYRQMKTPPAKKYPPGFGKKYGYKRYVGLPARAGRGSRPFFSTPRLFSGMVWNRVTGIA</sequence>
<accession>A0A286FCC7</accession>
<dbReference type="AlphaFoldDB" id="A0A286FCC7"/>
<protein>
    <submittedName>
        <fullName evidence="1">Uncharacterized protein</fullName>
    </submittedName>
</protein>
<evidence type="ECO:0000313" key="2">
    <source>
        <dbReference type="Proteomes" id="UP000219452"/>
    </source>
</evidence>
<gene>
    <name evidence="1" type="ORF">SAMN06269250_1603</name>
</gene>
<proteinExistence type="predicted"/>
<evidence type="ECO:0000313" key="1">
    <source>
        <dbReference type="EMBL" id="SOD80897.1"/>
    </source>
</evidence>
<dbReference type="EMBL" id="OCNH01000001">
    <property type="protein sequence ID" value="SOD80897.1"/>
    <property type="molecule type" value="Genomic_DNA"/>
</dbReference>
<organism evidence="1 2">
    <name type="scientific">Spirosoma fluviale</name>
    <dbReference type="NCBI Taxonomy" id="1597977"/>
    <lineage>
        <taxon>Bacteria</taxon>
        <taxon>Pseudomonadati</taxon>
        <taxon>Bacteroidota</taxon>
        <taxon>Cytophagia</taxon>
        <taxon>Cytophagales</taxon>
        <taxon>Cytophagaceae</taxon>
        <taxon>Spirosoma</taxon>
    </lineage>
</organism>
<dbReference type="Proteomes" id="UP000219452">
    <property type="component" value="Unassembled WGS sequence"/>
</dbReference>
<name>A0A286FCC7_9BACT</name>
<reference evidence="2" key="1">
    <citation type="submission" date="2017-09" db="EMBL/GenBank/DDBJ databases">
        <authorList>
            <person name="Varghese N."/>
            <person name="Submissions S."/>
        </authorList>
    </citation>
    <scope>NUCLEOTIDE SEQUENCE [LARGE SCALE GENOMIC DNA]</scope>
    <source>
        <strain evidence="2">DSM 29961</strain>
    </source>
</reference>